<evidence type="ECO:0000256" key="9">
    <source>
        <dbReference type="ARBA" id="ARBA00022737"/>
    </source>
</evidence>
<dbReference type="GO" id="GO:0046274">
    <property type="term" value="P:lignin catabolic process"/>
    <property type="evidence" value="ECO:0007669"/>
    <property type="project" value="UniProtKB-KW"/>
</dbReference>
<dbReference type="Pfam" id="PF00394">
    <property type="entry name" value="Cu-oxidase"/>
    <property type="match status" value="1"/>
</dbReference>
<evidence type="ECO:0000256" key="8">
    <source>
        <dbReference type="ARBA" id="ARBA00022723"/>
    </source>
</evidence>
<dbReference type="EMBL" id="FJUW01000033">
    <property type="protein sequence ID" value="CZT05010.1"/>
    <property type="molecule type" value="Genomic_DNA"/>
</dbReference>
<organism evidence="18 19">
    <name type="scientific">Rhynchosporium graminicola</name>
    <dbReference type="NCBI Taxonomy" id="2792576"/>
    <lineage>
        <taxon>Eukaryota</taxon>
        <taxon>Fungi</taxon>
        <taxon>Dikarya</taxon>
        <taxon>Ascomycota</taxon>
        <taxon>Pezizomycotina</taxon>
        <taxon>Leotiomycetes</taxon>
        <taxon>Helotiales</taxon>
        <taxon>Ploettnerulaceae</taxon>
        <taxon>Rhynchosporium</taxon>
    </lineage>
</organism>
<dbReference type="STRING" id="914237.A0A1E1L3K1"/>
<accession>A0A1E1L3K1</accession>
<dbReference type="SUPFAM" id="SSF49503">
    <property type="entry name" value="Cupredoxins"/>
    <property type="match status" value="3"/>
</dbReference>
<evidence type="ECO:0000256" key="12">
    <source>
        <dbReference type="ARBA" id="ARBA00023180"/>
    </source>
</evidence>
<comment type="caution">
    <text evidence="18">The sequence shown here is derived from an EMBL/GenBank/DDBJ whole genome shotgun (WGS) entry which is preliminary data.</text>
</comment>
<reference evidence="19" key="1">
    <citation type="submission" date="2016-03" db="EMBL/GenBank/DDBJ databases">
        <authorList>
            <person name="Ploux O."/>
        </authorList>
    </citation>
    <scope>NUCLEOTIDE SEQUENCE [LARGE SCALE GENOMIC DNA]</scope>
    <source>
        <strain evidence="19">UK7</strain>
    </source>
</reference>
<evidence type="ECO:0000256" key="3">
    <source>
        <dbReference type="ARBA" id="ARBA00002075"/>
    </source>
</evidence>
<evidence type="ECO:0000256" key="13">
    <source>
        <dbReference type="ARBA" id="ARBA00023185"/>
    </source>
</evidence>
<comment type="function">
    <text evidence="3">Lignin degradation and detoxification of lignin-derived products.</text>
</comment>
<dbReference type="GO" id="GO:0052716">
    <property type="term" value="F:hydroquinone:oxygen oxidoreductase activity"/>
    <property type="evidence" value="ECO:0007669"/>
    <property type="project" value="UniProtKB-EC"/>
</dbReference>
<evidence type="ECO:0000256" key="4">
    <source>
        <dbReference type="ARBA" id="ARBA00004613"/>
    </source>
</evidence>
<dbReference type="CDD" id="cd13854">
    <property type="entry name" value="CuRO_1_MaLCC_like"/>
    <property type="match status" value="1"/>
</dbReference>
<evidence type="ECO:0000256" key="5">
    <source>
        <dbReference type="ARBA" id="ARBA00010609"/>
    </source>
</evidence>
<keyword evidence="11" id="KW-0186">Copper</keyword>
<evidence type="ECO:0000256" key="10">
    <source>
        <dbReference type="ARBA" id="ARBA00023002"/>
    </source>
</evidence>
<keyword evidence="7" id="KW-0964">Secreted</keyword>
<dbReference type="GO" id="GO:0005507">
    <property type="term" value="F:copper ion binding"/>
    <property type="evidence" value="ECO:0007669"/>
    <property type="project" value="InterPro"/>
</dbReference>
<dbReference type="CDD" id="cd13901">
    <property type="entry name" value="CuRO_3_MaLCC_like"/>
    <property type="match status" value="1"/>
</dbReference>
<sequence>MKATFLTLLAFSASLGAAHPPVESRTSSPSSYKACENTATSRHCWGNYSIDTDWYETFPETGVTREYWLSVTNTTMALDGYNREQVLSFNGSVPGPLIWGDWGDSIIIHVTNNMKDNGTAIHWHGMRQLGTGEYDGVPGVTQCPIAPGETYTYKFNATQYGSTWYHSHSITQYSDGLQGPLIINGPATADYDEDLGMLHLLDWSHTPISALWTTARILRPPALSGGLINGTNTFNCTGSTDVNCVGGGKKWETVFEAGKKYRIRLLNSATNGHFQFSIDGHSLTVIGMDLVPIVPYKADSIEVSMGQRYDIIVEANATPNDYWLRAGWKTRCAINSNPQDITGIVRYSSHSSSDPTSTSTVNISATNCGDEPLENLVPHLPVNVGSFSSSGVVQENISFVAGNVFTWTLNNSSLLIDWENPTLLRILDGESIFPTEYNVVPIEITAADPIWAIIIIQDVANIVAGHPFHFHGHDFIVIGQDVGIFDVKTSKVNLINAPRRDVATVPRSGYLAIAFKKDNPGSWLMHCHIAWHASQGFALQVVESESRISAAIADKRILTDTCAAWNKYSAHAPWPMDDSGI</sequence>
<keyword evidence="8" id="KW-0479">Metal-binding</keyword>
<dbReference type="Proteomes" id="UP000178129">
    <property type="component" value="Unassembled WGS sequence"/>
</dbReference>
<dbReference type="InterPro" id="IPR045087">
    <property type="entry name" value="Cu-oxidase_fam"/>
</dbReference>
<evidence type="ECO:0000256" key="7">
    <source>
        <dbReference type="ARBA" id="ARBA00022525"/>
    </source>
</evidence>
<evidence type="ECO:0000259" key="15">
    <source>
        <dbReference type="Pfam" id="PF00394"/>
    </source>
</evidence>
<dbReference type="InParanoid" id="A0A1E1L3K1"/>
<dbReference type="InterPro" id="IPR011707">
    <property type="entry name" value="Cu-oxidase-like_N"/>
</dbReference>
<keyword evidence="10" id="KW-0560">Oxidoreductase</keyword>
<gene>
    <name evidence="18" type="ORF">RCO7_09145</name>
</gene>
<dbReference type="PANTHER" id="PTHR11709:SF71">
    <property type="entry name" value="OXIDOREDUCTASE TPCJ"/>
    <property type="match status" value="1"/>
</dbReference>
<evidence type="ECO:0000256" key="1">
    <source>
        <dbReference type="ARBA" id="ARBA00000349"/>
    </source>
</evidence>
<dbReference type="Gene3D" id="2.60.40.420">
    <property type="entry name" value="Cupredoxins - blue copper proteins"/>
    <property type="match status" value="3"/>
</dbReference>
<feature type="domain" description="Plastocyanin-like" evidence="15">
    <location>
        <begin position="197"/>
        <end position="348"/>
    </location>
</feature>
<keyword evidence="19" id="KW-1185">Reference proteome</keyword>
<proteinExistence type="inferred from homology"/>
<keyword evidence="12" id="KW-0325">Glycoprotein</keyword>
<protein>
    <recommendedName>
        <fullName evidence="6">laccase</fullName>
        <ecNumber evidence="6">1.10.3.2</ecNumber>
    </recommendedName>
</protein>
<dbReference type="GO" id="GO:0005576">
    <property type="term" value="C:extracellular region"/>
    <property type="evidence" value="ECO:0007669"/>
    <property type="project" value="UniProtKB-SubCell"/>
</dbReference>
<dbReference type="Pfam" id="PF07732">
    <property type="entry name" value="Cu-oxidase_3"/>
    <property type="match status" value="1"/>
</dbReference>
<evidence type="ECO:0000256" key="6">
    <source>
        <dbReference type="ARBA" id="ARBA00012297"/>
    </source>
</evidence>
<dbReference type="AlphaFoldDB" id="A0A1E1L3K1"/>
<dbReference type="PANTHER" id="PTHR11709">
    <property type="entry name" value="MULTI-COPPER OXIDASE"/>
    <property type="match status" value="1"/>
</dbReference>
<comment type="catalytic activity">
    <reaction evidence="1">
        <text>4 hydroquinone + O2 = 4 benzosemiquinone + 2 H2O</text>
        <dbReference type="Rhea" id="RHEA:11276"/>
        <dbReference type="ChEBI" id="CHEBI:15377"/>
        <dbReference type="ChEBI" id="CHEBI:15379"/>
        <dbReference type="ChEBI" id="CHEBI:17594"/>
        <dbReference type="ChEBI" id="CHEBI:17977"/>
        <dbReference type="EC" id="1.10.3.2"/>
    </reaction>
</comment>
<comment type="cofactor">
    <cofactor evidence="2">
        <name>Cu cation</name>
        <dbReference type="ChEBI" id="CHEBI:23378"/>
    </cofactor>
</comment>
<dbReference type="InterPro" id="IPR011706">
    <property type="entry name" value="Cu-oxidase_C"/>
</dbReference>
<dbReference type="InterPro" id="IPR001117">
    <property type="entry name" value="Cu-oxidase_2nd"/>
</dbReference>
<feature type="domain" description="Plastocyanin-like" evidence="16">
    <location>
        <begin position="418"/>
        <end position="545"/>
    </location>
</feature>
<keyword evidence="9" id="KW-0677">Repeat</keyword>
<dbReference type="Pfam" id="PF07731">
    <property type="entry name" value="Cu-oxidase_2"/>
    <property type="match status" value="1"/>
</dbReference>
<dbReference type="FunFam" id="2.60.40.420:FF:000021">
    <property type="entry name" value="Extracellular dihydrogeodin oxidase/laccase"/>
    <property type="match status" value="1"/>
</dbReference>
<feature type="signal peptide" evidence="14">
    <location>
        <begin position="1"/>
        <end position="18"/>
    </location>
</feature>
<evidence type="ECO:0000313" key="18">
    <source>
        <dbReference type="EMBL" id="CZT05010.1"/>
    </source>
</evidence>
<dbReference type="InterPro" id="IPR008972">
    <property type="entry name" value="Cupredoxin"/>
</dbReference>
<evidence type="ECO:0000256" key="14">
    <source>
        <dbReference type="SAM" id="SignalP"/>
    </source>
</evidence>
<evidence type="ECO:0000259" key="17">
    <source>
        <dbReference type="Pfam" id="PF07732"/>
    </source>
</evidence>
<name>A0A1E1L3K1_9HELO</name>
<evidence type="ECO:0000256" key="2">
    <source>
        <dbReference type="ARBA" id="ARBA00001935"/>
    </source>
</evidence>
<dbReference type="FunFam" id="2.60.40.420:FF:000038">
    <property type="entry name" value="Extracellular dihydrogeodin oxidase/laccase"/>
    <property type="match status" value="1"/>
</dbReference>
<feature type="chain" id="PRO_5009446753" description="laccase" evidence="14">
    <location>
        <begin position="19"/>
        <end position="581"/>
    </location>
</feature>
<keyword evidence="13" id="KW-0439">Lignin degradation</keyword>
<evidence type="ECO:0000256" key="11">
    <source>
        <dbReference type="ARBA" id="ARBA00023008"/>
    </source>
</evidence>
<dbReference type="CDD" id="cd13880">
    <property type="entry name" value="CuRO_2_MaLCC_like"/>
    <property type="match status" value="1"/>
</dbReference>
<evidence type="ECO:0000259" key="16">
    <source>
        <dbReference type="Pfam" id="PF07731"/>
    </source>
</evidence>
<keyword evidence="14" id="KW-0732">Signal</keyword>
<dbReference type="EC" id="1.10.3.2" evidence="6"/>
<comment type="subcellular location">
    <subcellularLocation>
        <location evidence="4">Secreted</location>
    </subcellularLocation>
</comment>
<feature type="domain" description="Plastocyanin-like" evidence="17">
    <location>
        <begin position="71"/>
        <end position="186"/>
    </location>
</feature>
<comment type="similarity">
    <text evidence="5">Belongs to the multicopper oxidase family.</text>
</comment>
<evidence type="ECO:0000313" key="19">
    <source>
        <dbReference type="Proteomes" id="UP000178129"/>
    </source>
</evidence>